<sequence>MTSKQGRGGKKPQPERSPQPRSKQSGAFRLNQIRKAYAHKTDTGPSGKFTPDIKKRSIILASENLLILFCVTEGFAFKTNTEIYYEPKKGYFLSCYCLPQGYYGNPINPNNNVPCTRSRRPMPGNSTSSNAWKQRLNTSSVGSTYCVCNKSYAPYELRPDSNPEGLPVVYTGPDTSEVRCTIVGSGTGRYYSCDLACVYTRGSCEQTSRKCLGESWR</sequence>
<gene>
    <name evidence="2" type="ORF">GUITHDRAFT_121542</name>
</gene>
<evidence type="ECO:0000256" key="1">
    <source>
        <dbReference type="SAM" id="MobiDB-lite"/>
    </source>
</evidence>
<dbReference type="KEGG" id="gtt:GUITHDRAFT_121542"/>
<reference evidence="3" key="3">
    <citation type="submission" date="2016-03" db="UniProtKB">
        <authorList>
            <consortium name="EnsemblProtists"/>
        </authorList>
    </citation>
    <scope>IDENTIFICATION</scope>
</reference>
<dbReference type="EnsemblProtists" id="EKX32280">
    <property type="protein sequence ID" value="EKX32280"/>
    <property type="gene ID" value="GUITHDRAFT_121542"/>
</dbReference>
<dbReference type="AlphaFoldDB" id="L1I8X8"/>
<feature type="region of interest" description="Disordered" evidence="1">
    <location>
        <begin position="1"/>
        <end position="27"/>
    </location>
</feature>
<keyword evidence="4" id="KW-1185">Reference proteome</keyword>
<proteinExistence type="predicted"/>
<accession>L1I8X8</accession>
<name>L1I8X8_GUITC</name>
<reference evidence="2 4" key="1">
    <citation type="journal article" date="2012" name="Nature">
        <title>Algal genomes reveal evolutionary mosaicism and the fate of nucleomorphs.</title>
        <authorList>
            <consortium name="DOE Joint Genome Institute"/>
            <person name="Curtis B.A."/>
            <person name="Tanifuji G."/>
            <person name="Burki F."/>
            <person name="Gruber A."/>
            <person name="Irimia M."/>
            <person name="Maruyama S."/>
            <person name="Arias M.C."/>
            <person name="Ball S.G."/>
            <person name="Gile G.H."/>
            <person name="Hirakawa Y."/>
            <person name="Hopkins J.F."/>
            <person name="Kuo A."/>
            <person name="Rensing S.A."/>
            <person name="Schmutz J."/>
            <person name="Symeonidi A."/>
            <person name="Elias M."/>
            <person name="Eveleigh R.J."/>
            <person name="Herman E.K."/>
            <person name="Klute M.J."/>
            <person name="Nakayama T."/>
            <person name="Obornik M."/>
            <person name="Reyes-Prieto A."/>
            <person name="Armbrust E.V."/>
            <person name="Aves S.J."/>
            <person name="Beiko R.G."/>
            <person name="Coutinho P."/>
            <person name="Dacks J.B."/>
            <person name="Durnford D.G."/>
            <person name="Fast N.M."/>
            <person name="Green B.R."/>
            <person name="Grisdale C.J."/>
            <person name="Hempel F."/>
            <person name="Henrissat B."/>
            <person name="Hoppner M.P."/>
            <person name="Ishida K."/>
            <person name="Kim E."/>
            <person name="Koreny L."/>
            <person name="Kroth P.G."/>
            <person name="Liu Y."/>
            <person name="Malik S.B."/>
            <person name="Maier U.G."/>
            <person name="McRose D."/>
            <person name="Mock T."/>
            <person name="Neilson J.A."/>
            <person name="Onodera N.T."/>
            <person name="Poole A.M."/>
            <person name="Pritham E.J."/>
            <person name="Richards T.A."/>
            <person name="Rocap G."/>
            <person name="Roy S.W."/>
            <person name="Sarai C."/>
            <person name="Schaack S."/>
            <person name="Shirato S."/>
            <person name="Slamovits C.H."/>
            <person name="Spencer D.F."/>
            <person name="Suzuki S."/>
            <person name="Worden A.Z."/>
            <person name="Zauner S."/>
            <person name="Barry K."/>
            <person name="Bell C."/>
            <person name="Bharti A.K."/>
            <person name="Crow J.A."/>
            <person name="Grimwood J."/>
            <person name="Kramer R."/>
            <person name="Lindquist E."/>
            <person name="Lucas S."/>
            <person name="Salamov A."/>
            <person name="McFadden G.I."/>
            <person name="Lane C.E."/>
            <person name="Keeling P.J."/>
            <person name="Gray M.W."/>
            <person name="Grigoriev I.V."/>
            <person name="Archibald J.M."/>
        </authorList>
    </citation>
    <scope>NUCLEOTIDE SEQUENCE</scope>
    <source>
        <strain evidence="2 4">CCMP2712</strain>
    </source>
</reference>
<dbReference type="EMBL" id="JH993200">
    <property type="protein sequence ID" value="EKX32280.1"/>
    <property type="molecule type" value="Genomic_DNA"/>
</dbReference>
<dbReference type="RefSeq" id="XP_005819260.1">
    <property type="nucleotide sequence ID" value="XM_005819203.1"/>
</dbReference>
<protein>
    <submittedName>
        <fullName evidence="2 3">Uncharacterized protein</fullName>
    </submittedName>
</protein>
<organism evidence="2">
    <name type="scientific">Guillardia theta (strain CCMP2712)</name>
    <name type="common">Cryptophyte</name>
    <dbReference type="NCBI Taxonomy" id="905079"/>
    <lineage>
        <taxon>Eukaryota</taxon>
        <taxon>Cryptophyceae</taxon>
        <taxon>Pyrenomonadales</taxon>
        <taxon>Geminigeraceae</taxon>
        <taxon>Guillardia</taxon>
    </lineage>
</organism>
<evidence type="ECO:0000313" key="3">
    <source>
        <dbReference type="EnsemblProtists" id="EKX32280"/>
    </source>
</evidence>
<evidence type="ECO:0000313" key="4">
    <source>
        <dbReference type="Proteomes" id="UP000011087"/>
    </source>
</evidence>
<evidence type="ECO:0000313" key="2">
    <source>
        <dbReference type="EMBL" id="EKX32280.1"/>
    </source>
</evidence>
<reference evidence="4" key="2">
    <citation type="submission" date="2012-11" db="EMBL/GenBank/DDBJ databases">
        <authorList>
            <person name="Kuo A."/>
            <person name="Curtis B.A."/>
            <person name="Tanifuji G."/>
            <person name="Burki F."/>
            <person name="Gruber A."/>
            <person name="Irimia M."/>
            <person name="Maruyama S."/>
            <person name="Arias M.C."/>
            <person name="Ball S.G."/>
            <person name="Gile G.H."/>
            <person name="Hirakawa Y."/>
            <person name="Hopkins J.F."/>
            <person name="Rensing S.A."/>
            <person name="Schmutz J."/>
            <person name="Symeonidi A."/>
            <person name="Elias M."/>
            <person name="Eveleigh R.J."/>
            <person name="Herman E.K."/>
            <person name="Klute M.J."/>
            <person name="Nakayama T."/>
            <person name="Obornik M."/>
            <person name="Reyes-Prieto A."/>
            <person name="Armbrust E.V."/>
            <person name="Aves S.J."/>
            <person name="Beiko R.G."/>
            <person name="Coutinho P."/>
            <person name="Dacks J.B."/>
            <person name="Durnford D.G."/>
            <person name="Fast N.M."/>
            <person name="Green B.R."/>
            <person name="Grisdale C."/>
            <person name="Hempe F."/>
            <person name="Henrissat B."/>
            <person name="Hoppner M.P."/>
            <person name="Ishida K.-I."/>
            <person name="Kim E."/>
            <person name="Koreny L."/>
            <person name="Kroth P.G."/>
            <person name="Liu Y."/>
            <person name="Malik S.-B."/>
            <person name="Maier U.G."/>
            <person name="McRose D."/>
            <person name="Mock T."/>
            <person name="Neilson J.A."/>
            <person name="Onodera N.T."/>
            <person name="Poole A.M."/>
            <person name="Pritham E.J."/>
            <person name="Richards T.A."/>
            <person name="Rocap G."/>
            <person name="Roy S.W."/>
            <person name="Sarai C."/>
            <person name="Schaack S."/>
            <person name="Shirato S."/>
            <person name="Slamovits C.H."/>
            <person name="Spencer D.F."/>
            <person name="Suzuki S."/>
            <person name="Worden A.Z."/>
            <person name="Zauner S."/>
            <person name="Barry K."/>
            <person name="Bell C."/>
            <person name="Bharti A.K."/>
            <person name="Crow J.A."/>
            <person name="Grimwood J."/>
            <person name="Kramer R."/>
            <person name="Lindquist E."/>
            <person name="Lucas S."/>
            <person name="Salamov A."/>
            <person name="McFadden G.I."/>
            <person name="Lane C.E."/>
            <person name="Keeling P.J."/>
            <person name="Gray M.W."/>
            <person name="Grigoriev I.V."/>
            <person name="Archibald J.M."/>
        </authorList>
    </citation>
    <scope>NUCLEOTIDE SEQUENCE</scope>
    <source>
        <strain evidence="4">CCMP2712</strain>
    </source>
</reference>
<dbReference type="HOGENOM" id="CLU_1274371_0_0_1"/>
<dbReference type="GeneID" id="17289023"/>
<dbReference type="PaxDb" id="55529-EKX32280"/>
<dbReference type="Proteomes" id="UP000011087">
    <property type="component" value="Unassembled WGS sequence"/>
</dbReference>